<reference evidence="2" key="1">
    <citation type="submission" date="2018-02" db="EMBL/GenBank/DDBJ databases">
        <title>Rhizophora mucronata_Transcriptome.</title>
        <authorList>
            <person name="Meera S.P."/>
            <person name="Sreeshan A."/>
            <person name="Augustine A."/>
        </authorList>
    </citation>
    <scope>NUCLEOTIDE SEQUENCE</scope>
    <source>
        <tissue evidence="2">Leaf</tissue>
    </source>
</reference>
<feature type="domain" description="F-box" evidence="1">
    <location>
        <begin position="11"/>
        <end position="52"/>
    </location>
</feature>
<evidence type="ECO:0000259" key="1">
    <source>
        <dbReference type="SMART" id="SM00256"/>
    </source>
</evidence>
<dbReference type="InterPro" id="IPR055336">
    <property type="entry name" value="At4g00755-like"/>
</dbReference>
<accession>A0A2P2KVL4</accession>
<dbReference type="AlphaFoldDB" id="A0A2P2KVL4"/>
<dbReference type="InterPro" id="IPR036047">
    <property type="entry name" value="F-box-like_dom_sf"/>
</dbReference>
<dbReference type="Gene3D" id="1.20.1280.50">
    <property type="match status" value="1"/>
</dbReference>
<protein>
    <submittedName>
        <fullName evidence="2">Uncharacterized protein MANES_01G261800</fullName>
    </submittedName>
</protein>
<dbReference type="PANTHER" id="PTHR39741:SF14">
    <property type="entry name" value="F-BOX DOMAIN-CONTAINING PROTEIN"/>
    <property type="match status" value="1"/>
</dbReference>
<dbReference type="EMBL" id="GGEC01029268">
    <property type="protein sequence ID" value="MBX09752.1"/>
    <property type="molecule type" value="Transcribed_RNA"/>
</dbReference>
<dbReference type="SMART" id="SM00256">
    <property type="entry name" value="FBOX"/>
    <property type="match status" value="1"/>
</dbReference>
<name>A0A2P2KVL4_RHIMU</name>
<organism evidence="2">
    <name type="scientific">Rhizophora mucronata</name>
    <name type="common">Asiatic mangrove</name>
    <dbReference type="NCBI Taxonomy" id="61149"/>
    <lineage>
        <taxon>Eukaryota</taxon>
        <taxon>Viridiplantae</taxon>
        <taxon>Streptophyta</taxon>
        <taxon>Embryophyta</taxon>
        <taxon>Tracheophyta</taxon>
        <taxon>Spermatophyta</taxon>
        <taxon>Magnoliopsida</taxon>
        <taxon>eudicotyledons</taxon>
        <taxon>Gunneridae</taxon>
        <taxon>Pentapetalae</taxon>
        <taxon>rosids</taxon>
        <taxon>fabids</taxon>
        <taxon>Malpighiales</taxon>
        <taxon>Rhizophoraceae</taxon>
        <taxon>Rhizophora</taxon>
    </lineage>
</organism>
<dbReference type="PANTHER" id="PTHR39741">
    <property type="entry name" value="F-BOX DOMAIN CONTAINING PROTEIN, EXPRESSED"/>
    <property type="match status" value="1"/>
</dbReference>
<dbReference type="Pfam" id="PF12937">
    <property type="entry name" value="F-box-like"/>
    <property type="match status" value="1"/>
</dbReference>
<evidence type="ECO:0000313" key="2">
    <source>
        <dbReference type="EMBL" id="MBX09752.1"/>
    </source>
</evidence>
<dbReference type="InterPro" id="IPR001810">
    <property type="entry name" value="F-box_dom"/>
</dbReference>
<sequence length="370" mass="41799">MGSLPGILDWLDHDVFMKILMCLDNPSDLVRASCVSRSWRQFVIENGLSKQMCLRMFKYLNGVVSVIEPSCGGDTSLKVGCSKFMEWENLEREHRVYSFLAHGCTSFTLQECVLDAISASSTDNSPLESIHNTLVPTDRIGRRASYWSSKGQSNPMVPEMLIYKLVADVCVITEISIRPFQAYFQLGMPIYSAKSVCFRMGHPKFPMDEAMGEPSDNCADNNFVWTYISPEFPMVQENCLQKFELPEPVICIGGILMVELLGRVQRQEIDNLFYICVSHVQVMGRPLSPAFGVEILEPSGKFLLKAQSYNQRNIPEHDIRPFPGADMLYGVRDLERIVNMLRGPEIVIAGYDWNAENDESDEEIDAAFAD</sequence>
<proteinExistence type="predicted"/>
<dbReference type="SUPFAM" id="SSF81383">
    <property type="entry name" value="F-box domain"/>
    <property type="match status" value="1"/>
</dbReference>